<keyword evidence="2" id="KW-0677">Repeat</keyword>
<keyword evidence="5" id="KW-1185">Reference proteome</keyword>
<gene>
    <name evidence="4" type="ORF">ANCDUO_17633</name>
</gene>
<name>A0A0C2G5C4_9BILA</name>
<dbReference type="OrthoDB" id="5857313at2759"/>
<dbReference type="Proteomes" id="UP000054047">
    <property type="component" value="Unassembled WGS sequence"/>
</dbReference>
<dbReference type="PANTHER" id="PTHR47653:SF1">
    <property type="entry name" value="DELETED IN MALIGNANT BRAIN TUMORS 1 PROTEIN"/>
    <property type="match status" value="1"/>
</dbReference>
<keyword evidence="1" id="KW-0732">Signal</keyword>
<feature type="non-terminal residue" evidence="4">
    <location>
        <position position="215"/>
    </location>
</feature>
<dbReference type="PANTHER" id="PTHR47653">
    <property type="entry name" value="PROTEIN BARK BEETLE"/>
    <property type="match status" value="1"/>
</dbReference>
<dbReference type="GO" id="GO:0045217">
    <property type="term" value="P:cell-cell junction maintenance"/>
    <property type="evidence" value="ECO:0007669"/>
    <property type="project" value="TreeGrafter"/>
</dbReference>
<sequence>MQRLFASCYWSRSPGTPTCHVMNTCPYVTTRSGAANLTLHNKGNSTVWIGEVFLIAVYRFEGGSGPEWKNKGNLLDVNFTRNSEAVIWIHSPQHEVLPNTPISEIYYHLDNCSIAFNRGPVIETHRDLFASANVFHWNIWSNTFVNNSNSGVAVRLPDTYDLLAKQEHSFWANEDYVDSWPRSYAVGVFGSQKAEIHFNQFKNPLMDFEVVSGCE</sequence>
<reference evidence="4 5" key="1">
    <citation type="submission" date="2013-12" db="EMBL/GenBank/DDBJ databases">
        <title>Draft genome of the parsitic nematode Ancylostoma duodenale.</title>
        <authorList>
            <person name="Mitreva M."/>
        </authorList>
    </citation>
    <scope>NUCLEOTIDE SEQUENCE [LARGE SCALE GENOMIC DNA]</scope>
    <source>
        <strain evidence="4 5">Zhejiang</strain>
    </source>
</reference>
<protein>
    <submittedName>
        <fullName evidence="4">Uncharacterized protein</fullName>
    </submittedName>
</protein>
<evidence type="ECO:0000256" key="1">
    <source>
        <dbReference type="ARBA" id="ARBA00022729"/>
    </source>
</evidence>
<dbReference type="EMBL" id="KN744095">
    <property type="protein sequence ID" value="KIH52266.1"/>
    <property type="molecule type" value="Genomic_DNA"/>
</dbReference>
<accession>A0A0C2G5C4</accession>
<proteinExistence type="predicted"/>
<keyword evidence="3" id="KW-0325">Glycoprotein</keyword>
<dbReference type="AlphaFoldDB" id="A0A0C2G5C4"/>
<organism evidence="4 5">
    <name type="scientific">Ancylostoma duodenale</name>
    <dbReference type="NCBI Taxonomy" id="51022"/>
    <lineage>
        <taxon>Eukaryota</taxon>
        <taxon>Metazoa</taxon>
        <taxon>Ecdysozoa</taxon>
        <taxon>Nematoda</taxon>
        <taxon>Chromadorea</taxon>
        <taxon>Rhabditida</taxon>
        <taxon>Rhabditina</taxon>
        <taxon>Rhabditomorpha</taxon>
        <taxon>Strongyloidea</taxon>
        <taxon>Ancylostomatidae</taxon>
        <taxon>Ancylostomatinae</taxon>
        <taxon>Ancylostoma</taxon>
    </lineage>
</organism>
<evidence type="ECO:0000313" key="4">
    <source>
        <dbReference type="EMBL" id="KIH52266.1"/>
    </source>
</evidence>
<evidence type="ECO:0000313" key="5">
    <source>
        <dbReference type="Proteomes" id="UP000054047"/>
    </source>
</evidence>
<evidence type="ECO:0000256" key="2">
    <source>
        <dbReference type="ARBA" id="ARBA00022737"/>
    </source>
</evidence>
<dbReference type="GO" id="GO:0016020">
    <property type="term" value="C:membrane"/>
    <property type="evidence" value="ECO:0007669"/>
    <property type="project" value="TreeGrafter"/>
</dbReference>
<evidence type="ECO:0000256" key="3">
    <source>
        <dbReference type="ARBA" id="ARBA00023180"/>
    </source>
</evidence>
<dbReference type="InterPro" id="IPR053243">
    <property type="entry name" value="SJ_maturation_regulator"/>
</dbReference>